<evidence type="ECO:0000256" key="12">
    <source>
        <dbReference type="ARBA" id="ARBA00049103"/>
    </source>
</evidence>
<dbReference type="SUPFAM" id="SSF55729">
    <property type="entry name" value="Acyl-CoA N-acyltransferases (Nat)"/>
    <property type="match status" value="1"/>
</dbReference>
<accession>A0A7C2VHQ2</accession>
<dbReference type="EMBL" id="DSGT01000009">
    <property type="protein sequence ID" value="HEW53169.1"/>
    <property type="molecule type" value="Genomic_DNA"/>
</dbReference>
<evidence type="ECO:0000256" key="14">
    <source>
        <dbReference type="ARBA" id="ARBA00073228"/>
    </source>
</evidence>
<evidence type="ECO:0000256" key="6">
    <source>
        <dbReference type="ARBA" id="ARBA00023315"/>
    </source>
</evidence>
<dbReference type="Gene3D" id="3.40.630.30">
    <property type="match status" value="1"/>
</dbReference>
<dbReference type="GO" id="GO:0031415">
    <property type="term" value="C:NatA complex"/>
    <property type="evidence" value="ECO:0007669"/>
    <property type="project" value="InterPro"/>
</dbReference>
<dbReference type="GO" id="GO:0046872">
    <property type="term" value="F:metal ion binding"/>
    <property type="evidence" value="ECO:0007669"/>
    <property type="project" value="UniProtKB-KW"/>
</dbReference>
<evidence type="ECO:0000256" key="1">
    <source>
        <dbReference type="ARBA" id="ARBA00011738"/>
    </source>
</evidence>
<keyword evidence="4" id="KW-0479">Metal-binding</keyword>
<comment type="catalytic activity">
    <reaction evidence="11">
        <text>N-terminal L-alanyl-[protein] + acetyl-CoA = N-terminal N(alpha)-acetyl-L-alanyl-[protein] + CoA + H(+)</text>
        <dbReference type="Rhea" id="RHEA:50500"/>
        <dbReference type="Rhea" id="RHEA-COMP:12701"/>
        <dbReference type="Rhea" id="RHEA-COMP:12702"/>
        <dbReference type="ChEBI" id="CHEBI:15378"/>
        <dbReference type="ChEBI" id="CHEBI:57287"/>
        <dbReference type="ChEBI" id="CHEBI:57288"/>
        <dbReference type="ChEBI" id="CHEBI:64718"/>
        <dbReference type="ChEBI" id="CHEBI:83683"/>
        <dbReference type="EC" id="2.3.1.255"/>
    </reaction>
</comment>
<evidence type="ECO:0000256" key="16">
    <source>
        <dbReference type="ARBA" id="ARBA00080792"/>
    </source>
</evidence>
<sequence>MSSELGGYIRIRPATKDDLDSVIAINIECLPEHYPYSFWRDHLEKWGDVFYVAEVDGNIVGYVLSRVEEGISRCIGRNTRIGHIVSVAVREGYRGKGIATAILTAVISVLQAVYNVEEVHLEVRVSNHKAIKLYERLGFVKADRINSYYLDGEDSYLMVKNLTQEPCNIKPVD</sequence>
<dbReference type="InterPro" id="IPR016181">
    <property type="entry name" value="Acyl_CoA_acyltransferase"/>
</dbReference>
<comment type="catalytic activity">
    <reaction evidence="13">
        <text>N-terminal L-methionyl-L-glutamyl-[protein] + acetyl-CoA = N-terminal N(alpha)-acetyl-L-methionyl-L-glutamyl-[protein] + CoA + H(+)</text>
        <dbReference type="Rhea" id="RHEA:50488"/>
        <dbReference type="Rhea" id="RHEA-COMP:12696"/>
        <dbReference type="Rhea" id="RHEA-COMP:12697"/>
        <dbReference type="ChEBI" id="CHEBI:15378"/>
        <dbReference type="ChEBI" id="CHEBI:57287"/>
        <dbReference type="ChEBI" id="CHEBI:57288"/>
        <dbReference type="ChEBI" id="CHEBI:133359"/>
        <dbReference type="ChEBI" id="CHEBI:133360"/>
    </reaction>
</comment>
<dbReference type="InterPro" id="IPR000182">
    <property type="entry name" value="GNAT_dom"/>
</dbReference>
<evidence type="ECO:0000256" key="11">
    <source>
        <dbReference type="ARBA" id="ARBA00048236"/>
    </source>
</evidence>
<evidence type="ECO:0000256" key="10">
    <source>
        <dbReference type="ARBA" id="ARBA00047491"/>
    </source>
</evidence>
<dbReference type="PANTHER" id="PTHR23091">
    <property type="entry name" value="N-TERMINAL ACETYLTRANSFERASE"/>
    <property type="match status" value="1"/>
</dbReference>
<keyword evidence="5" id="KW-0862">Zinc</keyword>
<keyword evidence="3 18" id="KW-0808">Transferase</keyword>
<evidence type="ECO:0000256" key="15">
    <source>
        <dbReference type="ARBA" id="ARBA00076912"/>
    </source>
</evidence>
<dbReference type="PANTHER" id="PTHR23091:SF4">
    <property type="entry name" value="N-TERMINAL AMINO-ACID N(ALPHA)-ACETYLTRANSFERASE NATA"/>
    <property type="match status" value="1"/>
</dbReference>
<evidence type="ECO:0000256" key="7">
    <source>
        <dbReference type="ARBA" id="ARBA00025786"/>
    </source>
</evidence>
<feature type="domain" description="N-acetyltransferase" evidence="17">
    <location>
        <begin position="9"/>
        <end position="163"/>
    </location>
</feature>
<evidence type="ECO:0000313" key="18">
    <source>
        <dbReference type="EMBL" id="HEW53169.1"/>
    </source>
</evidence>
<evidence type="ECO:0000256" key="2">
    <source>
        <dbReference type="ARBA" id="ARBA00022490"/>
    </source>
</evidence>
<dbReference type="GO" id="GO:0120518">
    <property type="term" value="F:protein N-terminal-methionine acetyltransferase activity"/>
    <property type="evidence" value="ECO:0007669"/>
    <property type="project" value="UniProtKB-EC"/>
</dbReference>
<name>A0A7C2VHQ2_9CREN</name>
<comment type="catalytic activity">
    <reaction evidence="12">
        <text>N-terminal L-methionyl-L-leucyl-[protein] + acetyl-CoA = N-terminal N(alpha)-acetyl-L-methionyl-L-leucyl-[protein] + CoA + H(+)</text>
        <dbReference type="Rhea" id="RHEA:50520"/>
        <dbReference type="Rhea" id="RHEA-COMP:12711"/>
        <dbReference type="Rhea" id="RHEA-COMP:12712"/>
        <dbReference type="ChEBI" id="CHEBI:15378"/>
        <dbReference type="ChEBI" id="CHEBI:57287"/>
        <dbReference type="ChEBI" id="CHEBI:57288"/>
        <dbReference type="ChEBI" id="CHEBI:133377"/>
        <dbReference type="ChEBI" id="CHEBI:133378"/>
        <dbReference type="EC" id="2.3.1.258"/>
    </reaction>
</comment>
<reference evidence="18" key="1">
    <citation type="journal article" date="2020" name="mSystems">
        <title>Genome- and Community-Level Interaction Insights into Carbon Utilization and Element Cycling Functions of Hydrothermarchaeota in Hydrothermal Sediment.</title>
        <authorList>
            <person name="Zhou Z."/>
            <person name="Liu Y."/>
            <person name="Xu W."/>
            <person name="Pan J."/>
            <person name="Luo Z.H."/>
            <person name="Li M."/>
        </authorList>
    </citation>
    <scope>NUCLEOTIDE SEQUENCE [LARGE SCALE GENOMIC DNA]</scope>
    <source>
        <strain evidence="18">SpSt-16</strain>
    </source>
</reference>
<proteinExistence type="inferred from homology"/>
<dbReference type="Pfam" id="PF00583">
    <property type="entry name" value="Acetyltransf_1"/>
    <property type="match status" value="1"/>
</dbReference>
<dbReference type="AlphaFoldDB" id="A0A7C2VHQ2"/>
<gene>
    <name evidence="18" type="ORF">ENO77_03265</name>
</gene>
<evidence type="ECO:0000256" key="9">
    <source>
        <dbReference type="ARBA" id="ARBA00039121"/>
    </source>
</evidence>
<dbReference type="CDD" id="cd04301">
    <property type="entry name" value="NAT_SF"/>
    <property type="match status" value="1"/>
</dbReference>
<keyword evidence="6" id="KW-0012">Acyltransferase</keyword>
<comment type="subunit">
    <text evidence="1">Homodimer.</text>
</comment>
<keyword evidence="2" id="KW-0963">Cytoplasm</keyword>
<comment type="catalytic activity">
    <reaction evidence="10">
        <text>N-terminal L-seryl-[protein] + acetyl-CoA = N-terminal N(alpha)-acetyl-L-seryl-[protein] + CoA + H(+)</text>
        <dbReference type="Rhea" id="RHEA:50504"/>
        <dbReference type="Rhea" id="RHEA-COMP:12703"/>
        <dbReference type="Rhea" id="RHEA-COMP:12704"/>
        <dbReference type="ChEBI" id="CHEBI:15378"/>
        <dbReference type="ChEBI" id="CHEBI:57287"/>
        <dbReference type="ChEBI" id="CHEBI:57288"/>
        <dbReference type="ChEBI" id="CHEBI:64738"/>
        <dbReference type="ChEBI" id="CHEBI:83690"/>
        <dbReference type="EC" id="2.3.1.255"/>
    </reaction>
</comment>
<evidence type="ECO:0000256" key="8">
    <source>
        <dbReference type="ARBA" id="ARBA00026110"/>
    </source>
</evidence>
<comment type="similarity">
    <text evidence="7">Belongs to the acetyltransferase family. ARD1 subfamily.</text>
</comment>
<dbReference type="PROSITE" id="PS51186">
    <property type="entry name" value="GNAT"/>
    <property type="match status" value="1"/>
</dbReference>
<evidence type="ECO:0000256" key="4">
    <source>
        <dbReference type="ARBA" id="ARBA00022723"/>
    </source>
</evidence>
<dbReference type="FunFam" id="3.40.630.30:FF:000200">
    <property type="entry name" value="N-alpha-acetyltransferase"/>
    <property type="match status" value="1"/>
</dbReference>
<comment type="caution">
    <text evidence="18">The sequence shown here is derived from an EMBL/GenBank/DDBJ whole genome shotgun (WGS) entry which is preliminary data.</text>
</comment>
<evidence type="ECO:0000259" key="17">
    <source>
        <dbReference type="PROSITE" id="PS51186"/>
    </source>
</evidence>
<dbReference type="EC" id="2.3.1.258" evidence="9"/>
<evidence type="ECO:0000256" key="3">
    <source>
        <dbReference type="ARBA" id="ARBA00022679"/>
    </source>
</evidence>
<evidence type="ECO:0000256" key="13">
    <source>
        <dbReference type="ARBA" id="ARBA00051494"/>
    </source>
</evidence>
<organism evidence="18">
    <name type="scientific">Ignisphaera aggregans</name>
    <dbReference type="NCBI Taxonomy" id="334771"/>
    <lineage>
        <taxon>Archaea</taxon>
        <taxon>Thermoproteota</taxon>
        <taxon>Thermoprotei</taxon>
        <taxon>Desulfurococcales</taxon>
        <taxon>Desulfurococcaceae</taxon>
        <taxon>Ignisphaera</taxon>
    </lineage>
</organism>
<dbReference type="InterPro" id="IPR045047">
    <property type="entry name" value="Ard1-like"/>
</dbReference>
<evidence type="ECO:0000256" key="5">
    <source>
        <dbReference type="ARBA" id="ARBA00022833"/>
    </source>
</evidence>
<dbReference type="EC" id="2.3.1.255" evidence="8"/>
<protein>
    <recommendedName>
        <fullName evidence="14">N-alpha-acetyltransferase</fullName>
        <ecNumber evidence="8">2.3.1.255</ecNumber>
        <ecNumber evidence="9">2.3.1.258</ecNumber>
    </recommendedName>
    <alternativeName>
        <fullName evidence="16">Amino-terminal acetyltransferase</fullName>
    </alternativeName>
    <alternativeName>
        <fullName evidence="15">N-terminal acetyltransferase</fullName>
    </alternativeName>
</protein>